<evidence type="ECO:0000259" key="2">
    <source>
        <dbReference type="PROSITE" id="PS50011"/>
    </source>
</evidence>
<feature type="compositionally biased region" description="Polar residues" evidence="1">
    <location>
        <begin position="767"/>
        <end position="777"/>
    </location>
</feature>
<dbReference type="PANTHER" id="PTHR37542">
    <property type="entry name" value="HELO DOMAIN-CONTAINING PROTEIN-RELATED"/>
    <property type="match status" value="1"/>
</dbReference>
<comment type="caution">
    <text evidence="3">The sequence shown here is derived from an EMBL/GenBank/DDBJ whole genome shotgun (WGS) entry which is preliminary data.</text>
</comment>
<dbReference type="PROSITE" id="PS50011">
    <property type="entry name" value="PROTEIN_KINASE_DOM"/>
    <property type="match status" value="1"/>
</dbReference>
<protein>
    <recommendedName>
        <fullName evidence="2">Protein kinase domain-containing protein</fullName>
    </recommendedName>
</protein>
<dbReference type="GO" id="GO:0004672">
    <property type="term" value="F:protein kinase activity"/>
    <property type="evidence" value="ECO:0007669"/>
    <property type="project" value="InterPro"/>
</dbReference>
<feature type="compositionally biased region" description="Basic and acidic residues" evidence="1">
    <location>
        <begin position="779"/>
        <end position="793"/>
    </location>
</feature>
<feature type="compositionally biased region" description="Acidic residues" evidence="1">
    <location>
        <begin position="747"/>
        <end position="763"/>
    </location>
</feature>
<evidence type="ECO:0000313" key="4">
    <source>
        <dbReference type="Proteomes" id="UP000582016"/>
    </source>
</evidence>
<dbReference type="Gene3D" id="1.10.510.10">
    <property type="entry name" value="Transferase(Phosphotransferase) domain 1"/>
    <property type="match status" value="1"/>
</dbReference>
<dbReference type="PANTHER" id="PTHR37542:SF3">
    <property type="entry name" value="PRION-INHIBITION AND PROPAGATION HELO DOMAIN-CONTAINING PROTEIN"/>
    <property type="match status" value="1"/>
</dbReference>
<feature type="region of interest" description="Disordered" evidence="1">
    <location>
        <begin position="737"/>
        <end position="820"/>
    </location>
</feature>
<evidence type="ECO:0000313" key="3">
    <source>
        <dbReference type="EMBL" id="KAF5565798.1"/>
    </source>
</evidence>
<organism evidence="3 4">
    <name type="scientific">Fusarium phyllophilum</name>
    <dbReference type="NCBI Taxonomy" id="47803"/>
    <lineage>
        <taxon>Eukaryota</taxon>
        <taxon>Fungi</taxon>
        <taxon>Dikarya</taxon>
        <taxon>Ascomycota</taxon>
        <taxon>Pezizomycotina</taxon>
        <taxon>Sordariomycetes</taxon>
        <taxon>Hypocreomycetidae</taxon>
        <taxon>Hypocreales</taxon>
        <taxon>Nectriaceae</taxon>
        <taxon>Fusarium</taxon>
        <taxon>Fusarium fujikuroi species complex</taxon>
    </lineage>
</organism>
<keyword evidence="4" id="KW-1185">Reference proteome</keyword>
<name>A0A8H5K2Q8_9HYPO</name>
<accession>A0A8H5K2Q8</accession>
<dbReference type="AlphaFoldDB" id="A0A8H5K2Q8"/>
<dbReference type="SUPFAM" id="SSF56112">
    <property type="entry name" value="Protein kinase-like (PK-like)"/>
    <property type="match status" value="1"/>
</dbReference>
<reference evidence="3 4" key="1">
    <citation type="submission" date="2020-05" db="EMBL/GenBank/DDBJ databases">
        <title>Identification and distribution of gene clusters putatively required for synthesis of sphingolipid metabolism inhibitors in phylogenetically diverse species of the filamentous fungus Fusarium.</title>
        <authorList>
            <person name="Kim H.-S."/>
            <person name="Busman M."/>
            <person name="Brown D.W."/>
            <person name="Divon H."/>
            <person name="Uhlig S."/>
            <person name="Proctor R.H."/>
        </authorList>
    </citation>
    <scope>NUCLEOTIDE SEQUENCE [LARGE SCALE GENOMIC DNA]</scope>
    <source>
        <strain evidence="3 4">NRRL 13617</strain>
    </source>
</reference>
<dbReference type="OrthoDB" id="1911848at2759"/>
<dbReference type="InterPro" id="IPR000719">
    <property type="entry name" value="Prot_kinase_dom"/>
</dbReference>
<evidence type="ECO:0000256" key="1">
    <source>
        <dbReference type="SAM" id="MobiDB-lite"/>
    </source>
</evidence>
<sequence length="906" mass="100914">MADHGIVHSFKSTIGSNLQGSYAQVHVLLISWEEHDLGDIDGEIRDLRAIFEQDYHYSSVVFFHIPIKGSSRARLNREISSFVEEQSFPQDSLIIVYYAGHCSPNAQGQAEWAAFEQGGPTVSWHVTQQLLFSAPGDVLLILDCCHASLITRGSKDGDGRFELIAASAKGAKTPVPGRRSFTRALIRLLKENSSTGISSESLASELREDPKVTETPVFHDFVRKSPTKIFLQPLQPQATTGGFIKKPSGYLVFGALLSDDVTGLQIATWLKTAPPKNVTAVSIEAIVSRARRIQDALKDGAFPQGSIFEQLSKPARDEIVKGIRRLNTVMATTADYAKDDSIRDEDEVIQQSLVEIHDRVSTLSTAIETPLLLDSGSSRSPESTQETPGVGLMAAVDVDVALHLREAIMNQDPSSYSREISRDKIFESLNRNSSTDKPSSRFKLGSIDGRFVIMEIYKYRESEVNSGEPRPQTLQQVRKITGLLCHPKRKEFHILPCAGFFRDRLRKELGIVFWSPPMFGTGNKVVTLLQLYKMHRLVPLGQRIHLAWAVATAIENFHRVGWVHKGIRSDNIAFTEVVPSPEPDLNDDDADSPLVDRFDFSKPLLFGFEYSRADDEATYLEEDYSLNNNLYRHPDRWGRPRTRFEKGHDVYSLGVVLFEIAQWKEASSILKSLLDTKPLVPSDVAKVLIGKCDKSLPHQKILRHGKLEKDNSQEIMSFLGDSWVEVLDKTSLSRFMPPRCVEREGPNDTESEIDDDEADDDKEETNSIEAQSETSRLSGLEDHQKERKNDGQLRDNGSTDQGSASYGSNKMTGSISSEGQGYAKNMSASALYMPYVDFASHHQKESCELSTSNIFQNDAPNTAVEPSSPVENKIINELKQRQTLLKAFKGSPIHGPSTLDEFVGGA</sequence>
<dbReference type="GO" id="GO:0005524">
    <property type="term" value="F:ATP binding"/>
    <property type="evidence" value="ECO:0007669"/>
    <property type="project" value="InterPro"/>
</dbReference>
<dbReference type="InterPro" id="IPR011009">
    <property type="entry name" value="Kinase-like_dom_sf"/>
</dbReference>
<feature type="domain" description="Protein kinase" evidence="2">
    <location>
        <begin position="423"/>
        <end position="719"/>
    </location>
</feature>
<dbReference type="EMBL" id="JAAOAQ010000125">
    <property type="protein sequence ID" value="KAF5565798.1"/>
    <property type="molecule type" value="Genomic_DNA"/>
</dbReference>
<dbReference type="Gene3D" id="3.40.50.1460">
    <property type="match status" value="1"/>
</dbReference>
<proteinExistence type="predicted"/>
<gene>
    <name evidence="3" type="ORF">FPHYL_4016</name>
</gene>
<feature type="compositionally biased region" description="Polar residues" evidence="1">
    <location>
        <begin position="795"/>
        <end position="819"/>
    </location>
</feature>
<dbReference type="Proteomes" id="UP000582016">
    <property type="component" value="Unassembled WGS sequence"/>
</dbReference>